<reference evidence="2 3" key="1">
    <citation type="submission" date="2015-11" db="EMBL/GenBank/DDBJ databases">
        <authorList>
            <consortium name="Pathogen Informatics"/>
        </authorList>
    </citation>
    <scope>NUCLEOTIDE SEQUENCE [LARGE SCALE GENOMIC DNA]</scope>
    <source>
        <strain evidence="2 3">006A-0191</strain>
    </source>
</reference>
<evidence type="ECO:0000259" key="1">
    <source>
        <dbReference type="Pfam" id="PF03432"/>
    </source>
</evidence>
<gene>
    <name evidence="2" type="ORF">ERS739220_01057</name>
</gene>
<feature type="domain" description="MobA/VirD2-like nuclease" evidence="1">
    <location>
        <begin position="115"/>
        <end position="194"/>
    </location>
</feature>
<evidence type="ECO:0000313" key="2">
    <source>
        <dbReference type="EMBL" id="CUU79295.1"/>
    </source>
</evidence>
<dbReference type="Proteomes" id="UP000052257">
    <property type="component" value="Unassembled WGS sequence"/>
</dbReference>
<dbReference type="InterPro" id="IPR048178">
    <property type="entry name" value="MobP1_relaxase-like"/>
</dbReference>
<dbReference type="AlphaFoldDB" id="A0A9W5ARM0"/>
<protein>
    <submittedName>
        <fullName evidence="2">Nickase/relaxase</fullName>
    </submittedName>
</protein>
<dbReference type="EMBL" id="FAUW01000002">
    <property type="protein sequence ID" value="CUU79295.1"/>
    <property type="molecule type" value="Genomic_DNA"/>
</dbReference>
<accession>A0A9W5ARM0</accession>
<dbReference type="InterPro" id="IPR005094">
    <property type="entry name" value="Endonuclease_MobA/VirD2"/>
</dbReference>
<dbReference type="Pfam" id="PF03432">
    <property type="entry name" value="Relaxase"/>
    <property type="match status" value="1"/>
</dbReference>
<comment type="caution">
    <text evidence="2">The sequence shown here is derived from an EMBL/GenBank/DDBJ whole genome shotgun (WGS) entry which is preliminary data.</text>
</comment>
<evidence type="ECO:0000313" key="3">
    <source>
        <dbReference type="Proteomes" id="UP000052257"/>
    </source>
</evidence>
<proteinExistence type="predicted"/>
<name>A0A9W5ARM0_CAMHY</name>
<dbReference type="RefSeq" id="WP_059431090.1">
    <property type="nucleotide sequence ID" value="NZ_FAUW01000002.1"/>
</dbReference>
<organism evidence="2 3">
    <name type="scientific">Campylobacter hyointestinalis subsp. hyointestinalis</name>
    <dbReference type="NCBI Taxonomy" id="91352"/>
    <lineage>
        <taxon>Bacteria</taxon>
        <taxon>Pseudomonadati</taxon>
        <taxon>Campylobacterota</taxon>
        <taxon>Epsilonproteobacteria</taxon>
        <taxon>Campylobacterales</taxon>
        <taxon>Campylobacteraceae</taxon>
        <taxon>Campylobacter</taxon>
    </lineage>
</organism>
<dbReference type="NCBIfam" id="NF041450">
    <property type="entry name" value="MobP1"/>
    <property type="match status" value="1"/>
</dbReference>
<sequence length="458" mass="53643">MRNKFDEEELRAKKVFSKIEVGSKSTYNYKKKDFNFSITNSNLPKKRNTEVVIKITSGSKHFQAISKHIDYISREGNLKILTSDLETYLGKDENLGIKSIYKNDGMPIPNFGEEKKERRHSINMVFSMRDHSNAPENKIKEAVFKTIKSKFPDNFFVIAFHGDTDNPHCHVCLKVANSNGKRINIKKQDLANLRVDFAKNLNDLGIEATASKIKNYEPSFEKKLIDKKEIKTKMHYYQLVDFGEAKYKFDEKNKDSFFAQYRTKKGITTIWSNDLKRVVKENNLKKGEMVKFKIIGKQEYSVKRKAKIDGKFEIVQKTLTKPIWGCSVLGREEKSEKIQILPEVLRTKKYQIIKSKIQFKKVDNEKINREQYRQRVIQERTSKSSRREFLATARNNMRILSKESMVRQREHIGMLLHTDALHKLEYRRTGQSNFRVRWSATRDIRTSSRANEKTIGGE</sequence>